<feature type="compositionally biased region" description="Polar residues" evidence="1">
    <location>
        <begin position="283"/>
        <end position="299"/>
    </location>
</feature>
<reference evidence="3" key="1">
    <citation type="journal article" date="2020" name="Nat. Commun.">
        <title>Large-scale genome sequencing of mycorrhizal fungi provides insights into the early evolution of symbiotic traits.</title>
        <authorList>
            <person name="Miyauchi S."/>
            <person name="Kiss E."/>
            <person name="Kuo A."/>
            <person name="Drula E."/>
            <person name="Kohler A."/>
            <person name="Sanchez-Garcia M."/>
            <person name="Morin E."/>
            <person name="Andreopoulos B."/>
            <person name="Barry K.W."/>
            <person name="Bonito G."/>
            <person name="Buee M."/>
            <person name="Carver A."/>
            <person name="Chen C."/>
            <person name="Cichocki N."/>
            <person name="Clum A."/>
            <person name="Culley D."/>
            <person name="Crous P.W."/>
            <person name="Fauchery L."/>
            <person name="Girlanda M."/>
            <person name="Hayes R.D."/>
            <person name="Keri Z."/>
            <person name="LaButti K."/>
            <person name="Lipzen A."/>
            <person name="Lombard V."/>
            <person name="Magnuson J."/>
            <person name="Maillard F."/>
            <person name="Murat C."/>
            <person name="Nolan M."/>
            <person name="Ohm R.A."/>
            <person name="Pangilinan J."/>
            <person name="Pereira M.F."/>
            <person name="Perotto S."/>
            <person name="Peter M."/>
            <person name="Pfister S."/>
            <person name="Riley R."/>
            <person name="Sitrit Y."/>
            <person name="Stielow J.B."/>
            <person name="Szollosi G."/>
            <person name="Zifcakova L."/>
            <person name="Stursova M."/>
            <person name="Spatafora J.W."/>
            <person name="Tedersoo L."/>
            <person name="Vaario L.M."/>
            <person name="Yamada A."/>
            <person name="Yan M."/>
            <person name="Wang P."/>
            <person name="Xu J."/>
            <person name="Bruns T."/>
            <person name="Baldrian P."/>
            <person name="Vilgalys R."/>
            <person name="Dunand C."/>
            <person name="Henrissat B."/>
            <person name="Grigoriev I.V."/>
            <person name="Hibbett D."/>
            <person name="Nagy L.G."/>
            <person name="Martin F.M."/>
        </authorList>
    </citation>
    <scope>NUCLEOTIDE SEQUENCE</scope>
    <source>
        <strain evidence="3">UH-Tt-Lm1</strain>
    </source>
</reference>
<sequence length="997" mass="109045">MLIHPAAIVALLFYLIIGQPTFSERFQTRRKLLGQRVRRRLSVFRSRHLARFQLPSRAHPITSGATTTEALPIALIETIAILPAEVTSSFPVPPKDYIEVVIPEAPSARQYGQLPAAPPPPQEFVITSRYRGPFHWHDLLNLRVLETLTLISVSISLPLVAIPFAARLFSRSESPDEVESPLDELPERLPPKFLSPPKAIHIQISTSDPHAPPEPVFLPAPPKISSFWLAAEEQQQGQPSSPSPLLLRLLDLPSIESEYQKKISPLPSPADSGYGTVLPDTASEVSSLTPEKSVTTTPESPAVPLPTTCAESNSVQFSNNATAVFDNPAEENVAAELDPELEDEDDGSTTVTNSTANLAGLIPRSAAISAEELVARLAPVTVTRIEEDMPVPDDPVEKNPLALATADDSAKDLPSYDGPDADLGHANQAPVIEDISVGVCPPPEPCSDATDAMIESASVDEASPSTDLASITEVDEEFSEDVPEDVEPWTPDYEIPVIAISPPSDVDPEEFPPQFDSEDEQEGLEDITGHDCQDYNREDEHEGSECNGGYELECPGDSPEESDTEVVSKSPSSDSWRSPITTSGMLWSDDDRSDLGPLPFQKIPHVEVFDASEIDTFETVDTAQIGDQTGVQDPPAEEGALGAEVATREDSGGIFYTRFCVDKRADRSHLVTELVLETAPEPIEKSQPVPVTPVQEVVESAPVAPVPSSCPLKSPRSSPRTSGSFPTRSQVSADSEDCSEGSGGTPVSQRPQYFHCCDFYKSDGRPASWKNWEMKKACIPVKTSLQESQFVRPSDKDGENPTTRIAIDNLDARWFRSNDEGVPSYRCLSETMGFFSTKSFRCWEGRVIHGVEHTYVGYATVDFDSVGEAIRMFEELQGRRIRGHTWHWRLEFVDPEDETHRGRKAIRTDLVPDSVKQALAAELEALTRRNEGSGHLDNAPARPPMRVRPQLGTAGRSLLAGAVANVVRDRTRGEEQPTRSSTRGPPRRPYKSRVSPS</sequence>
<evidence type="ECO:0000256" key="2">
    <source>
        <dbReference type="SAM" id="SignalP"/>
    </source>
</evidence>
<feature type="compositionally biased region" description="Basic and acidic residues" evidence="1">
    <location>
        <begin position="527"/>
        <end position="544"/>
    </location>
</feature>
<evidence type="ECO:0008006" key="5">
    <source>
        <dbReference type="Google" id="ProtNLM"/>
    </source>
</evidence>
<feature type="compositionally biased region" description="Low complexity" evidence="1">
    <location>
        <begin position="568"/>
        <end position="578"/>
    </location>
</feature>
<feature type="region of interest" description="Disordered" evidence="1">
    <location>
        <begin position="262"/>
        <end position="305"/>
    </location>
</feature>
<dbReference type="Proteomes" id="UP000736335">
    <property type="component" value="Unassembled WGS sequence"/>
</dbReference>
<feature type="compositionally biased region" description="Acidic residues" evidence="1">
    <location>
        <begin position="506"/>
        <end position="525"/>
    </location>
</feature>
<organism evidence="3 4">
    <name type="scientific">Thelephora terrestris</name>
    <dbReference type="NCBI Taxonomy" id="56493"/>
    <lineage>
        <taxon>Eukaryota</taxon>
        <taxon>Fungi</taxon>
        <taxon>Dikarya</taxon>
        <taxon>Basidiomycota</taxon>
        <taxon>Agaricomycotina</taxon>
        <taxon>Agaricomycetes</taxon>
        <taxon>Thelephorales</taxon>
        <taxon>Thelephoraceae</taxon>
        <taxon>Thelephora</taxon>
    </lineage>
</organism>
<evidence type="ECO:0000313" key="4">
    <source>
        <dbReference type="Proteomes" id="UP000736335"/>
    </source>
</evidence>
<reference evidence="3" key="2">
    <citation type="submission" date="2020-11" db="EMBL/GenBank/DDBJ databases">
        <authorList>
            <consortium name="DOE Joint Genome Institute"/>
            <person name="Kuo A."/>
            <person name="Miyauchi S."/>
            <person name="Kiss E."/>
            <person name="Drula E."/>
            <person name="Kohler A."/>
            <person name="Sanchez-Garcia M."/>
            <person name="Andreopoulos B."/>
            <person name="Barry K.W."/>
            <person name="Bonito G."/>
            <person name="Buee M."/>
            <person name="Carver A."/>
            <person name="Chen C."/>
            <person name="Cichocki N."/>
            <person name="Clum A."/>
            <person name="Culley D."/>
            <person name="Crous P.W."/>
            <person name="Fauchery L."/>
            <person name="Girlanda M."/>
            <person name="Hayes R."/>
            <person name="Keri Z."/>
            <person name="Labutti K."/>
            <person name="Lipzen A."/>
            <person name="Lombard V."/>
            <person name="Magnuson J."/>
            <person name="Maillard F."/>
            <person name="Morin E."/>
            <person name="Murat C."/>
            <person name="Nolan M."/>
            <person name="Ohm R."/>
            <person name="Pangilinan J."/>
            <person name="Pereira M."/>
            <person name="Perotto S."/>
            <person name="Peter M."/>
            <person name="Riley R."/>
            <person name="Sitrit Y."/>
            <person name="Stielow B."/>
            <person name="Szollosi G."/>
            <person name="Zifcakova L."/>
            <person name="Stursova M."/>
            <person name="Spatafora J.W."/>
            <person name="Tedersoo L."/>
            <person name="Vaario L.-M."/>
            <person name="Yamada A."/>
            <person name="Yan M."/>
            <person name="Wang P."/>
            <person name="Xu J."/>
            <person name="Bruns T."/>
            <person name="Baldrian P."/>
            <person name="Vilgalys R."/>
            <person name="Henrissat B."/>
            <person name="Grigoriev I.V."/>
            <person name="Hibbett D."/>
            <person name="Nagy L.G."/>
            <person name="Martin F.M."/>
        </authorList>
    </citation>
    <scope>NUCLEOTIDE SEQUENCE</scope>
    <source>
        <strain evidence="3">UH-Tt-Lm1</strain>
    </source>
</reference>
<feature type="region of interest" description="Disordered" evidence="1">
    <location>
        <begin position="927"/>
        <end position="949"/>
    </location>
</feature>
<evidence type="ECO:0000313" key="3">
    <source>
        <dbReference type="EMBL" id="KAF9785441.1"/>
    </source>
</evidence>
<dbReference type="AlphaFoldDB" id="A0A9P6L6I1"/>
<proteinExistence type="predicted"/>
<feature type="region of interest" description="Disordered" evidence="1">
    <location>
        <begin position="701"/>
        <end position="748"/>
    </location>
</feature>
<feature type="signal peptide" evidence="2">
    <location>
        <begin position="1"/>
        <end position="18"/>
    </location>
</feature>
<keyword evidence="2" id="KW-0732">Signal</keyword>
<comment type="caution">
    <text evidence="3">The sequence shown here is derived from an EMBL/GenBank/DDBJ whole genome shotgun (WGS) entry which is preliminary data.</text>
</comment>
<keyword evidence="4" id="KW-1185">Reference proteome</keyword>
<feature type="region of interest" description="Disordered" evidence="1">
    <location>
        <begin position="498"/>
        <end position="590"/>
    </location>
</feature>
<name>A0A9P6L6I1_9AGAM</name>
<dbReference type="OrthoDB" id="10618066at2759"/>
<feature type="region of interest" description="Disordered" evidence="1">
    <location>
        <begin position="962"/>
        <end position="997"/>
    </location>
</feature>
<evidence type="ECO:0000256" key="1">
    <source>
        <dbReference type="SAM" id="MobiDB-lite"/>
    </source>
</evidence>
<feature type="chain" id="PRO_5040163695" description="RRM domain-containing protein" evidence="2">
    <location>
        <begin position="19"/>
        <end position="997"/>
    </location>
</feature>
<feature type="compositionally biased region" description="Low complexity" evidence="1">
    <location>
        <begin position="701"/>
        <end position="711"/>
    </location>
</feature>
<protein>
    <recommendedName>
        <fullName evidence="5">RRM domain-containing protein</fullName>
    </recommendedName>
</protein>
<gene>
    <name evidence="3" type="ORF">BJ322DRAFT_831089</name>
</gene>
<feature type="compositionally biased region" description="Polar residues" evidence="1">
    <location>
        <begin position="715"/>
        <end position="733"/>
    </location>
</feature>
<feature type="compositionally biased region" description="Basic and acidic residues" evidence="1">
    <location>
        <begin position="967"/>
        <end position="977"/>
    </location>
</feature>
<dbReference type="EMBL" id="WIUZ02000007">
    <property type="protein sequence ID" value="KAF9785441.1"/>
    <property type="molecule type" value="Genomic_DNA"/>
</dbReference>
<accession>A0A9P6L6I1</accession>